<accession>A0A6I4SVX9</accession>
<evidence type="ECO:0000256" key="5">
    <source>
        <dbReference type="ARBA" id="ARBA00023136"/>
    </source>
</evidence>
<name>A0A6I4SVX9_9SPHN</name>
<feature type="domain" description="Cytochrome b561 bacterial/Ni-hydrogenase" evidence="7">
    <location>
        <begin position="4"/>
        <end position="235"/>
    </location>
</feature>
<dbReference type="InterPro" id="IPR051542">
    <property type="entry name" value="Hydrogenase_cytochrome"/>
</dbReference>
<dbReference type="PANTHER" id="PTHR30485:SF1">
    <property type="entry name" value="CYTOCHROME YDHU-RELATED"/>
    <property type="match status" value="1"/>
</dbReference>
<keyword evidence="4 6" id="KW-1133">Transmembrane helix</keyword>
<keyword evidence="3 6" id="KW-0812">Transmembrane</keyword>
<dbReference type="AlphaFoldDB" id="A0A6I4SVX9"/>
<feature type="transmembrane region" description="Helical" evidence="6">
    <location>
        <begin position="90"/>
        <end position="113"/>
    </location>
</feature>
<comment type="caution">
    <text evidence="8">The sequence shown here is derived from an EMBL/GenBank/DDBJ whole genome shotgun (WGS) entry which is preliminary data.</text>
</comment>
<dbReference type="PANTHER" id="PTHR30485">
    <property type="entry name" value="NI/FE-HYDROGENASE 1 B-TYPE CYTOCHROME SUBUNIT"/>
    <property type="match status" value="1"/>
</dbReference>
<dbReference type="OrthoDB" id="9781740at2"/>
<evidence type="ECO:0000256" key="2">
    <source>
        <dbReference type="ARBA" id="ARBA00022475"/>
    </source>
</evidence>
<reference evidence="8 9" key="1">
    <citation type="submission" date="2019-12" db="EMBL/GenBank/DDBJ databases">
        <title>Genomic-based taxomic classification of the family Erythrobacteraceae.</title>
        <authorList>
            <person name="Xu L."/>
        </authorList>
    </citation>
    <scope>NUCLEOTIDE SEQUENCE [LARGE SCALE GENOMIC DNA]</scope>
    <source>
        <strain evidence="8 9">MCCC 1K01500</strain>
    </source>
</reference>
<dbReference type="RefSeq" id="WP_159795163.1">
    <property type="nucleotide sequence ID" value="NZ_WTYM01000044.1"/>
</dbReference>
<dbReference type="GO" id="GO:0005886">
    <property type="term" value="C:plasma membrane"/>
    <property type="evidence" value="ECO:0007669"/>
    <property type="project" value="UniProtKB-SubCell"/>
</dbReference>
<evidence type="ECO:0000313" key="9">
    <source>
        <dbReference type="Proteomes" id="UP000433652"/>
    </source>
</evidence>
<evidence type="ECO:0000256" key="3">
    <source>
        <dbReference type="ARBA" id="ARBA00022692"/>
    </source>
</evidence>
<organism evidence="8 9">
    <name type="scientific">Croceibacterium salegens</name>
    <dbReference type="NCBI Taxonomy" id="1737568"/>
    <lineage>
        <taxon>Bacteria</taxon>
        <taxon>Pseudomonadati</taxon>
        <taxon>Pseudomonadota</taxon>
        <taxon>Alphaproteobacteria</taxon>
        <taxon>Sphingomonadales</taxon>
        <taxon>Erythrobacteraceae</taxon>
        <taxon>Croceibacterium</taxon>
    </lineage>
</organism>
<evidence type="ECO:0000256" key="4">
    <source>
        <dbReference type="ARBA" id="ARBA00022989"/>
    </source>
</evidence>
<comment type="subcellular location">
    <subcellularLocation>
        <location evidence="1">Cell membrane</location>
        <topology evidence="1">Multi-pass membrane protein</topology>
    </subcellularLocation>
</comment>
<gene>
    <name evidence="8" type="ORF">GRI89_10880</name>
</gene>
<dbReference type="Pfam" id="PF01292">
    <property type="entry name" value="Ni_hydr_CYTB"/>
    <property type="match status" value="1"/>
</dbReference>
<dbReference type="SUPFAM" id="SSF81342">
    <property type="entry name" value="Transmembrane di-heme cytochromes"/>
    <property type="match status" value="1"/>
</dbReference>
<dbReference type="Gene3D" id="1.20.950.20">
    <property type="entry name" value="Transmembrane di-heme cytochromes, Chain C"/>
    <property type="match status" value="1"/>
</dbReference>
<evidence type="ECO:0000259" key="7">
    <source>
        <dbReference type="Pfam" id="PF01292"/>
    </source>
</evidence>
<keyword evidence="9" id="KW-1185">Reference proteome</keyword>
<dbReference type="InterPro" id="IPR016174">
    <property type="entry name" value="Di-haem_cyt_TM"/>
</dbReference>
<feature type="transmembrane region" description="Helical" evidence="6">
    <location>
        <begin position="7"/>
        <end position="27"/>
    </location>
</feature>
<keyword evidence="2" id="KW-1003">Cell membrane</keyword>
<dbReference type="EMBL" id="WTYM01000044">
    <property type="protein sequence ID" value="MXO60043.1"/>
    <property type="molecule type" value="Genomic_DNA"/>
</dbReference>
<dbReference type="InterPro" id="IPR011577">
    <property type="entry name" value="Cyt_b561_bac/Ni-Hgenase"/>
</dbReference>
<protein>
    <recommendedName>
        <fullName evidence="7">Cytochrome b561 bacterial/Ni-hydrogenase domain-containing protein</fullName>
    </recommendedName>
</protein>
<dbReference type="GO" id="GO:0020037">
    <property type="term" value="F:heme binding"/>
    <property type="evidence" value="ECO:0007669"/>
    <property type="project" value="TreeGrafter"/>
</dbReference>
<keyword evidence="5 6" id="KW-0472">Membrane</keyword>
<sequence>MGPRLTHWLIALAVMVLIYSGVIILMAHPRHYWGTAGNDLIEPLFEVPLGPNYHAIGWTRGTPFFDCTGGPETANRLVEPWNKNGWARSLHFLAAWFFLAGLIVYLAIGLFTGHARKYLLPQRSELGCKNPWHDVRAHLHLPMPSADPGPPYSILQKLAYALVVFVALPLTFLTGITMSPAISASYPILLDVFGGTQSARTIHFFTFAFLAVFVLVRLAMILLTGPARQLRGMILGR</sequence>
<dbReference type="Proteomes" id="UP000433652">
    <property type="component" value="Unassembled WGS sequence"/>
</dbReference>
<feature type="transmembrane region" description="Helical" evidence="6">
    <location>
        <begin position="202"/>
        <end position="223"/>
    </location>
</feature>
<proteinExistence type="predicted"/>
<evidence type="ECO:0000256" key="1">
    <source>
        <dbReference type="ARBA" id="ARBA00004651"/>
    </source>
</evidence>
<dbReference type="GO" id="GO:0009055">
    <property type="term" value="F:electron transfer activity"/>
    <property type="evidence" value="ECO:0007669"/>
    <property type="project" value="InterPro"/>
</dbReference>
<evidence type="ECO:0000313" key="8">
    <source>
        <dbReference type="EMBL" id="MXO60043.1"/>
    </source>
</evidence>
<evidence type="ECO:0000256" key="6">
    <source>
        <dbReference type="SAM" id="Phobius"/>
    </source>
</evidence>
<feature type="transmembrane region" description="Helical" evidence="6">
    <location>
        <begin position="158"/>
        <end position="182"/>
    </location>
</feature>
<dbReference type="GO" id="GO:0022904">
    <property type="term" value="P:respiratory electron transport chain"/>
    <property type="evidence" value="ECO:0007669"/>
    <property type="project" value="InterPro"/>
</dbReference>